<protein>
    <recommendedName>
        <fullName evidence="5">FLZ-type domain-containing protein</fullName>
    </recommendedName>
</protein>
<evidence type="ECO:0000256" key="3">
    <source>
        <dbReference type="ARBA" id="ARBA00022771"/>
    </source>
</evidence>
<feature type="domain" description="FLZ-type" evidence="5">
    <location>
        <begin position="37"/>
        <end position="80"/>
    </location>
</feature>
<comment type="similarity">
    <text evidence="1">Belongs to the FLZ family.</text>
</comment>
<keyword evidence="3" id="KW-0862">Zinc</keyword>
<dbReference type="GO" id="GO:0008270">
    <property type="term" value="F:zinc ion binding"/>
    <property type="evidence" value="ECO:0007669"/>
    <property type="project" value="UniProtKB-KW"/>
</dbReference>
<evidence type="ECO:0000259" key="5">
    <source>
        <dbReference type="PROSITE" id="PS51795"/>
    </source>
</evidence>
<keyword evidence="3" id="KW-0863">Zinc-finger</keyword>
<dbReference type="PROSITE" id="PS51795">
    <property type="entry name" value="ZF_FLZ"/>
    <property type="match status" value="1"/>
</dbReference>
<evidence type="ECO:0000313" key="7">
    <source>
        <dbReference type="Proteomes" id="UP000743370"/>
    </source>
</evidence>
<proteinExistence type="inferred from homology"/>
<dbReference type="InterPro" id="IPR044533">
    <property type="entry name" value="FLZ1/2/3"/>
</dbReference>
<dbReference type="InterPro" id="IPR007650">
    <property type="entry name" value="Zf-FLZ_dom"/>
</dbReference>
<dbReference type="Proteomes" id="UP000743370">
    <property type="component" value="Unassembled WGS sequence"/>
</dbReference>
<evidence type="ECO:0000256" key="4">
    <source>
        <dbReference type="PROSITE-ProRule" id="PRU01131"/>
    </source>
</evidence>
<keyword evidence="2" id="KW-0479">Metal-binding</keyword>
<dbReference type="Pfam" id="PF04570">
    <property type="entry name" value="zf-FLZ"/>
    <property type="match status" value="1"/>
</dbReference>
<name>A0A8T0JV95_PHAAN</name>
<dbReference type="PANTHER" id="PTHR46057">
    <property type="entry name" value="FCS-LIKE ZINC FINGER 1-RELATED"/>
    <property type="match status" value="1"/>
</dbReference>
<evidence type="ECO:0000256" key="2">
    <source>
        <dbReference type="ARBA" id="ARBA00022723"/>
    </source>
</evidence>
<dbReference type="EMBL" id="JABFOF010000009">
    <property type="protein sequence ID" value="KAG2381096.1"/>
    <property type="molecule type" value="Genomic_DNA"/>
</dbReference>
<comment type="caution">
    <text evidence="6">The sequence shown here is derived from an EMBL/GenBank/DDBJ whole genome shotgun (WGS) entry which is preliminary data.</text>
</comment>
<evidence type="ECO:0000313" key="6">
    <source>
        <dbReference type="EMBL" id="KAG2381096.1"/>
    </source>
</evidence>
<feature type="zinc finger region" description="FLZ-type" evidence="4">
    <location>
        <begin position="37"/>
        <end position="80"/>
    </location>
</feature>
<dbReference type="AlphaFoldDB" id="A0A8T0JV95"/>
<reference evidence="6 7" key="1">
    <citation type="submission" date="2020-05" db="EMBL/GenBank/DDBJ databases">
        <title>Vigna angularis (adzuki bean) Var. LongXiaoDou No. 4 denovo assembly.</title>
        <authorList>
            <person name="Xiang H."/>
        </authorList>
    </citation>
    <scope>NUCLEOTIDE SEQUENCE [LARGE SCALE GENOMIC DNA]</scope>
    <source>
        <tissue evidence="6">Leaf</tissue>
    </source>
</reference>
<evidence type="ECO:0000256" key="1">
    <source>
        <dbReference type="ARBA" id="ARBA00009374"/>
    </source>
</evidence>
<organism evidence="6 7">
    <name type="scientific">Phaseolus angularis</name>
    <name type="common">Azuki bean</name>
    <name type="synonym">Vigna angularis</name>
    <dbReference type="NCBI Taxonomy" id="3914"/>
    <lineage>
        <taxon>Eukaryota</taxon>
        <taxon>Viridiplantae</taxon>
        <taxon>Streptophyta</taxon>
        <taxon>Embryophyta</taxon>
        <taxon>Tracheophyta</taxon>
        <taxon>Spermatophyta</taxon>
        <taxon>Magnoliopsida</taxon>
        <taxon>eudicotyledons</taxon>
        <taxon>Gunneridae</taxon>
        <taxon>Pentapetalae</taxon>
        <taxon>rosids</taxon>
        <taxon>fabids</taxon>
        <taxon>Fabales</taxon>
        <taxon>Fabaceae</taxon>
        <taxon>Papilionoideae</taxon>
        <taxon>50 kb inversion clade</taxon>
        <taxon>NPAAA clade</taxon>
        <taxon>indigoferoid/millettioid clade</taxon>
        <taxon>Phaseoleae</taxon>
        <taxon>Vigna</taxon>
    </lineage>
</organism>
<sequence>MATFPSPPSPSSSSSIPSPRSSMFYYARSENHYEEPHFLQACFLCRKPLGQNRDIFMYREHTILQQRCRQEQIEIDDAKEKTWKLSSKRGDMMMMMIMIVIDEDEWGKGSNFFEVKKMEWRIPKEDDEVQSIIHEDSDETGMNLLCLCKEKS</sequence>
<gene>
    <name evidence="6" type="ORF">HKW66_Vig0204690</name>
</gene>
<accession>A0A8T0JV95</accession>
<dbReference type="PANTHER" id="PTHR46057:SF13">
    <property type="entry name" value="FLZ-TYPE DOMAIN-CONTAINING PROTEIN"/>
    <property type="match status" value="1"/>
</dbReference>